<evidence type="ECO:0000313" key="2">
    <source>
        <dbReference type="EMBL" id="MFC5053634.1"/>
    </source>
</evidence>
<reference evidence="3" key="1">
    <citation type="journal article" date="2019" name="Int. J. Syst. Evol. Microbiol.">
        <title>The Global Catalogue of Microorganisms (GCM) 10K type strain sequencing project: providing services to taxonomists for standard genome sequencing and annotation.</title>
        <authorList>
            <consortium name="The Broad Institute Genomics Platform"/>
            <consortium name="The Broad Institute Genome Sequencing Center for Infectious Disease"/>
            <person name="Wu L."/>
            <person name="Ma J."/>
        </authorList>
    </citation>
    <scope>NUCLEOTIDE SEQUENCE [LARGE SCALE GENOMIC DNA]</scope>
    <source>
        <strain evidence="3">KCTC 12848</strain>
    </source>
</reference>
<evidence type="ECO:0000313" key="3">
    <source>
        <dbReference type="Proteomes" id="UP001595833"/>
    </source>
</evidence>
<dbReference type="EMBL" id="JBHSJB010000007">
    <property type="protein sequence ID" value="MFC5053634.1"/>
    <property type="molecule type" value="Genomic_DNA"/>
</dbReference>
<evidence type="ECO:0000256" key="1">
    <source>
        <dbReference type="SAM" id="MobiDB-lite"/>
    </source>
</evidence>
<gene>
    <name evidence="2" type="ORF">ACFPFM_07665</name>
</gene>
<name>A0ABV9XW11_9PSEU</name>
<protein>
    <submittedName>
        <fullName evidence="2">Uncharacterized protein</fullName>
    </submittedName>
</protein>
<keyword evidence="3" id="KW-1185">Reference proteome</keyword>
<feature type="region of interest" description="Disordered" evidence="1">
    <location>
        <begin position="70"/>
        <end position="104"/>
    </location>
</feature>
<organism evidence="2 3">
    <name type="scientific">Saccharothrix xinjiangensis</name>
    <dbReference type="NCBI Taxonomy" id="204798"/>
    <lineage>
        <taxon>Bacteria</taxon>
        <taxon>Bacillati</taxon>
        <taxon>Actinomycetota</taxon>
        <taxon>Actinomycetes</taxon>
        <taxon>Pseudonocardiales</taxon>
        <taxon>Pseudonocardiaceae</taxon>
        <taxon>Saccharothrix</taxon>
    </lineage>
</organism>
<accession>A0ABV9XW11</accession>
<dbReference type="RefSeq" id="WP_344036496.1">
    <property type="nucleotide sequence ID" value="NZ_BAAAKE010000005.1"/>
</dbReference>
<dbReference type="Proteomes" id="UP001595833">
    <property type="component" value="Unassembled WGS sequence"/>
</dbReference>
<comment type="caution">
    <text evidence="2">The sequence shown here is derived from an EMBL/GenBank/DDBJ whole genome shotgun (WGS) entry which is preliminary data.</text>
</comment>
<sequence>MSPWLDLEGWEARSRQIAWVADHLDDLQADFLHIWGIDLDVEAPPGWRFFAMARRTFAYSGVMAARLAEEDRRTAPAPPAARAPARPASGPAPSAHRAGPAGAEVREVSLEQMAAMFPGLIEM</sequence>
<feature type="compositionally biased region" description="Low complexity" evidence="1">
    <location>
        <begin position="82"/>
        <end position="103"/>
    </location>
</feature>
<proteinExistence type="predicted"/>